<dbReference type="Gene3D" id="3.30.300.30">
    <property type="match status" value="1"/>
</dbReference>
<evidence type="ECO:0000256" key="2">
    <source>
        <dbReference type="ARBA" id="ARBA00022598"/>
    </source>
</evidence>
<comment type="similarity">
    <text evidence="1">Belongs to the ATP-dependent AMP-binding enzyme family.</text>
</comment>
<organism evidence="5 6">
    <name type="scientific">Fusarium globosum</name>
    <dbReference type="NCBI Taxonomy" id="78864"/>
    <lineage>
        <taxon>Eukaryota</taxon>
        <taxon>Fungi</taxon>
        <taxon>Dikarya</taxon>
        <taxon>Ascomycota</taxon>
        <taxon>Pezizomycotina</taxon>
        <taxon>Sordariomycetes</taxon>
        <taxon>Hypocreomycetidae</taxon>
        <taxon>Hypocreales</taxon>
        <taxon>Nectriaceae</taxon>
        <taxon>Fusarium</taxon>
        <taxon>Fusarium fujikuroi species complex</taxon>
    </lineage>
</organism>
<accession>A0A8H5YBD4</accession>
<evidence type="ECO:0000259" key="3">
    <source>
        <dbReference type="Pfam" id="PF00501"/>
    </source>
</evidence>
<dbReference type="InterPro" id="IPR025110">
    <property type="entry name" value="AMP-bd_C"/>
</dbReference>
<dbReference type="SUPFAM" id="SSF56801">
    <property type="entry name" value="Acetyl-CoA synthetase-like"/>
    <property type="match status" value="1"/>
</dbReference>
<keyword evidence="6" id="KW-1185">Reference proteome</keyword>
<dbReference type="PANTHER" id="PTHR24096">
    <property type="entry name" value="LONG-CHAIN-FATTY-ACID--COA LIGASE"/>
    <property type="match status" value="1"/>
</dbReference>
<dbReference type="GO" id="GO:0016405">
    <property type="term" value="F:CoA-ligase activity"/>
    <property type="evidence" value="ECO:0007669"/>
    <property type="project" value="TreeGrafter"/>
</dbReference>
<dbReference type="Proteomes" id="UP000532311">
    <property type="component" value="Unassembled WGS sequence"/>
</dbReference>
<evidence type="ECO:0000256" key="1">
    <source>
        <dbReference type="ARBA" id="ARBA00006432"/>
    </source>
</evidence>
<dbReference type="InterPro" id="IPR042099">
    <property type="entry name" value="ANL_N_sf"/>
</dbReference>
<dbReference type="InterPro" id="IPR020845">
    <property type="entry name" value="AMP-binding_CS"/>
</dbReference>
<dbReference type="InterPro" id="IPR045851">
    <property type="entry name" value="AMP-bd_C_sf"/>
</dbReference>
<evidence type="ECO:0000313" key="6">
    <source>
        <dbReference type="Proteomes" id="UP000532311"/>
    </source>
</evidence>
<dbReference type="Pfam" id="PF00501">
    <property type="entry name" value="AMP-binding"/>
    <property type="match status" value="1"/>
</dbReference>
<feature type="domain" description="AMP-dependent synthetase/ligase" evidence="3">
    <location>
        <begin position="40"/>
        <end position="396"/>
    </location>
</feature>
<protein>
    <submittedName>
        <fullName evidence="5">AMP-binding enzyme</fullName>
    </submittedName>
</protein>
<sequence>MAIYKSIIQVEIPWDLNLTELLHSSARSPPVPDGHIVFEDDLQGRYLTLGELRRNAGALAYVLQEDYRPQDQSRWTVILPNCVALIEAAHAILWLGGVFCPVNHQLPVQDFAHALSLTKSEYIIVYGPLVAKVKEAIGLAKQKNPGFQTPQILVALAPNGSTSHRDLYENIRYDKILPVPHYDKTENRLASIHLSSGTTGLPKGVKISHLNYVANVHQLFAHDPERWTMEESVVAITPFVHLANGTVPFFLGPWTGMRHIIMSSPDKFWETTQRTRPTTMQLVPPVARELFLHELEKTYDLSSVKRVSPSIGNATTEEVEKYFGPGKWALLNMYGMTEAACWITATKTTDPVAPEEIGTLLPGMEARLVTEDRKDAPTGGPGELWLRGLNITKGYLDNENANQQAFPEGDWFNTGDVVSISSQGAFKLVGRTKELIKYNGFQVSPSELEQYISSHPAVADCAVSYILDPHKNELPTAYIVLKDVDQKKATKLAKLREIHELVDSQVAGYKKLRGGVWEVSKIARNATAKIIRRELHSLNTGLVSRLEYGRAAGSKL</sequence>
<reference evidence="5 6" key="1">
    <citation type="submission" date="2020-05" db="EMBL/GenBank/DDBJ databases">
        <title>Identification and distribution of gene clusters putatively required for synthesis of sphingolipid metabolism inhibitors in phylogenetically diverse species of the filamentous fungus Fusarium.</title>
        <authorList>
            <person name="Kim H.-S."/>
            <person name="Busman M."/>
            <person name="Brown D.W."/>
            <person name="Divon H."/>
            <person name="Uhlig S."/>
            <person name="Proctor R.H."/>
        </authorList>
    </citation>
    <scope>NUCLEOTIDE SEQUENCE [LARGE SCALE GENOMIC DNA]</scope>
    <source>
        <strain evidence="5 6">NRRL 26131</strain>
    </source>
</reference>
<comment type="caution">
    <text evidence="5">The sequence shown here is derived from an EMBL/GenBank/DDBJ whole genome shotgun (WGS) entry which is preliminary data.</text>
</comment>
<evidence type="ECO:0000259" key="4">
    <source>
        <dbReference type="Pfam" id="PF13193"/>
    </source>
</evidence>
<dbReference type="Pfam" id="PF13193">
    <property type="entry name" value="AMP-binding_C"/>
    <property type="match status" value="1"/>
</dbReference>
<feature type="domain" description="AMP-binding enzyme C-terminal" evidence="4">
    <location>
        <begin position="447"/>
        <end position="529"/>
    </location>
</feature>
<keyword evidence="2" id="KW-0436">Ligase</keyword>
<dbReference type="PROSITE" id="PS00455">
    <property type="entry name" value="AMP_BINDING"/>
    <property type="match status" value="1"/>
</dbReference>
<dbReference type="AlphaFoldDB" id="A0A8H5YBD4"/>
<name>A0A8H5YBD4_9HYPO</name>
<dbReference type="Gene3D" id="3.40.50.12780">
    <property type="entry name" value="N-terminal domain of ligase-like"/>
    <property type="match status" value="1"/>
</dbReference>
<gene>
    <name evidence="5" type="ORF">FGLOB1_5887</name>
</gene>
<dbReference type="PANTHER" id="PTHR24096:SF149">
    <property type="entry name" value="AMP-BINDING DOMAIN-CONTAINING PROTEIN-RELATED"/>
    <property type="match status" value="1"/>
</dbReference>
<proteinExistence type="inferred from homology"/>
<evidence type="ECO:0000313" key="5">
    <source>
        <dbReference type="EMBL" id="KAF5709488.1"/>
    </source>
</evidence>
<dbReference type="EMBL" id="JAAQPF010000243">
    <property type="protein sequence ID" value="KAF5709488.1"/>
    <property type="molecule type" value="Genomic_DNA"/>
</dbReference>
<dbReference type="InterPro" id="IPR000873">
    <property type="entry name" value="AMP-dep_synth/lig_dom"/>
</dbReference>